<dbReference type="OrthoDB" id="6430685at2"/>
<dbReference type="Proteomes" id="UP000315364">
    <property type="component" value="Chromosome"/>
</dbReference>
<protein>
    <submittedName>
        <fullName evidence="2">5-methyltetrahydropteroyltriglutamate--homocysteine S-methyltransferase</fullName>
        <ecNumber evidence="2">2.1.1.14</ecNumber>
    </submittedName>
</protein>
<dbReference type="AlphaFoldDB" id="A0A5B8LYM2"/>
<dbReference type="GO" id="GO:0003871">
    <property type="term" value="F:5-methyltetrahydropteroyltriglutamate-homocysteine S-methyltransferase activity"/>
    <property type="evidence" value="ECO:0007669"/>
    <property type="project" value="UniProtKB-EC"/>
</dbReference>
<name>A0A5B8LYM2_9HYPH</name>
<evidence type="ECO:0000313" key="3">
    <source>
        <dbReference type="Proteomes" id="UP000315364"/>
    </source>
</evidence>
<dbReference type="Pfam" id="PF01717">
    <property type="entry name" value="Meth_synt_2"/>
    <property type="match status" value="1"/>
</dbReference>
<evidence type="ECO:0000259" key="1">
    <source>
        <dbReference type="Pfam" id="PF01717"/>
    </source>
</evidence>
<keyword evidence="3" id="KW-1185">Reference proteome</keyword>
<gene>
    <name evidence="2" type="ORF">FPZ08_20545</name>
</gene>
<dbReference type="RefSeq" id="WP_146292412.1">
    <property type="nucleotide sequence ID" value="NZ_CP042304.1"/>
</dbReference>
<evidence type="ECO:0000313" key="2">
    <source>
        <dbReference type="EMBL" id="QDZ12921.1"/>
    </source>
</evidence>
<keyword evidence="2" id="KW-0489">Methyltransferase</keyword>
<dbReference type="InterPro" id="IPR038071">
    <property type="entry name" value="UROD/MetE-like_sf"/>
</dbReference>
<sequence length="374" mass="42063">MTTARPPFRADHVGSLLRNSAVKEARHRYFDEKAIPREELAAVEDAAIRDAIKLQQDVGLPVVTDGEIRRSFWHYDFMQELEGFKFVERDVATGHNFKGANTRPIFPTITGPVDFPADHPMLEHFKFVAANTSVMPKISIPGPSCCHFRVANDDIGHKPYRDDLELLFADLSKAYKKAVQAFYDAGCRYLQMDDIFFAYLCDPKIRAEKQAQGLDPDWLIESYAKMMHDAIDGRPDDMVIGMHMCRGNFKSTWIAEGAYDPAADAVFNKTGVDIYFMEYDTERAGGLDPLRLLPKGSKRVMPGFITTKVGELEDVDSLRRKFDEAGKFADLEQMGIAPQCGFSSTEEGNAITVDDQKRKLELVVKTAEAIWGSV</sequence>
<dbReference type="SUPFAM" id="SSF51726">
    <property type="entry name" value="UROD/MetE-like"/>
    <property type="match status" value="1"/>
</dbReference>
<organism evidence="2 3">
    <name type="scientific">Devosia ginsengisoli</name>
    <dbReference type="NCBI Taxonomy" id="400770"/>
    <lineage>
        <taxon>Bacteria</taxon>
        <taxon>Pseudomonadati</taxon>
        <taxon>Pseudomonadota</taxon>
        <taxon>Alphaproteobacteria</taxon>
        <taxon>Hyphomicrobiales</taxon>
        <taxon>Devosiaceae</taxon>
        <taxon>Devosia</taxon>
    </lineage>
</organism>
<dbReference type="EMBL" id="CP042304">
    <property type="protein sequence ID" value="QDZ12921.1"/>
    <property type="molecule type" value="Genomic_DNA"/>
</dbReference>
<dbReference type="NCBIfam" id="NF005085">
    <property type="entry name" value="PRK06520.1"/>
    <property type="match status" value="1"/>
</dbReference>
<dbReference type="PANTHER" id="PTHR43844">
    <property type="entry name" value="METHIONINE SYNTHASE"/>
    <property type="match status" value="1"/>
</dbReference>
<reference evidence="2 3" key="1">
    <citation type="submission" date="2019-07" db="EMBL/GenBank/DDBJ databases">
        <title>Full genome sequence of Devosia sp. Gsoil 520.</title>
        <authorList>
            <person name="Im W.-T."/>
        </authorList>
    </citation>
    <scope>NUCLEOTIDE SEQUENCE [LARGE SCALE GENOMIC DNA]</scope>
    <source>
        <strain evidence="2 3">Gsoil 520</strain>
    </source>
</reference>
<dbReference type="CDD" id="cd03311">
    <property type="entry name" value="CIMS_C_terminal_like"/>
    <property type="match status" value="1"/>
</dbReference>
<dbReference type="GO" id="GO:0008270">
    <property type="term" value="F:zinc ion binding"/>
    <property type="evidence" value="ECO:0007669"/>
    <property type="project" value="InterPro"/>
</dbReference>
<keyword evidence="2" id="KW-0808">Transferase</keyword>
<dbReference type="GO" id="GO:0009086">
    <property type="term" value="P:methionine biosynthetic process"/>
    <property type="evidence" value="ECO:0007669"/>
    <property type="project" value="InterPro"/>
</dbReference>
<dbReference type="Gene3D" id="3.20.20.210">
    <property type="match status" value="1"/>
</dbReference>
<dbReference type="InterPro" id="IPR002629">
    <property type="entry name" value="Met_Synth_C/arc"/>
</dbReference>
<feature type="domain" description="Cobalamin-independent methionine synthase MetE C-terminal/archaeal" evidence="1">
    <location>
        <begin position="13"/>
        <end position="351"/>
    </location>
</feature>
<dbReference type="EC" id="2.1.1.14" evidence="2"/>
<dbReference type="KEGG" id="dea:FPZ08_20545"/>
<proteinExistence type="predicted"/>
<accession>A0A5B8LYM2</accession>
<dbReference type="GO" id="GO:0032259">
    <property type="term" value="P:methylation"/>
    <property type="evidence" value="ECO:0007669"/>
    <property type="project" value="UniProtKB-KW"/>
</dbReference>
<dbReference type="PANTHER" id="PTHR43844:SF1">
    <property type="entry name" value="METHIONINE SYNTHASE"/>
    <property type="match status" value="1"/>
</dbReference>